<sequence length="114" mass="12449">MKRPRVLSCIAITVLLMVSFCATASTLQDQAARERELSAALATGNSVIIIGGTDDFGFTLRTRNKIHRPFALQDGIGDPVMFNSFQNHSDNPARDGFRNNPARGGFMLGAPIRR</sequence>
<dbReference type="Proteomes" id="UP000296284">
    <property type="component" value="Chromosome"/>
</dbReference>
<reference evidence="2 3" key="1">
    <citation type="submission" date="2019-03" db="EMBL/GenBank/DDBJ databases">
        <title>Complete genome sequence of Citrobacter sp. SNU WT2 isolated from diseased rainbow trout.</title>
        <authorList>
            <person name="Oh W.T."/>
            <person name="Park S.C."/>
        </authorList>
    </citation>
    <scope>NUCLEOTIDE SEQUENCE [LARGE SCALE GENOMIC DNA]</scope>
    <source>
        <strain evidence="2 3">SNU WT2</strain>
    </source>
</reference>
<feature type="chain" id="PRO_5046719220" evidence="1">
    <location>
        <begin position="25"/>
        <end position="114"/>
    </location>
</feature>
<dbReference type="RefSeq" id="WP_135322298.1">
    <property type="nucleotide sequence ID" value="NZ_CP038469.1"/>
</dbReference>
<keyword evidence="3" id="KW-1185">Reference proteome</keyword>
<evidence type="ECO:0000313" key="3">
    <source>
        <dbReference type="Proteomes" id="UP000296284"/>
    </source>
</evidence>
<dbReference type="EMBL" id="CP038469">
    <property type="protein sequence ID" value="QBX80302.1"/>
    <property type="molecule type" value="Genomic_DNA"/>
</dbReference>
<evidence type="ECO:0000313" key="2">
    <source>
        <dbReference type="EMBL" id="QBX80302.1"/>
    </source>
</evidence>
<proteinExistence type="predicted"/>
<name>A0ABX5T1H0_9ENTR</name>
<accession>A0ABX5T1H0</accession>
<organism evidence="2 3">
    <name type="scientific">Citrobacter tructae</name>
    <dbReference type="NCBI Taxonomy" id="2562449"/>
    <lineage>
        <taxon>Bacteria</taxon>
        <taxon>Pseudomonadati</taxon>
        <taxon>Pseudomonadota</taxon>
        <taxon>Gammaproteobacteria</taxon>
        <taxon>Enterobacterales</taxon>
        <taxon>Enterobacteriaceae</taxon>
        <taxon>Citrobacter</taxon>
    </lineage>
</organism>
<keyword evidence="1" id="KW-0732">Signal</keyword>
<protein>
    <submittedName>
        <fullName evidence="2">Uncharacterized protein</fullName>
    </submittedName>
</protein>
<gene>
    <name evidence="2" type="ORF">E4Z61_07955</name>
</gene>
<feature type="signal peptide" evidence="1">
    <location>
        <begin position="1"/>
        <end position="24"/>
    </location>
</feature>
<evidence type="ECO:0000256" key="1">
    <source>
        <dbReference type="SAM" id="SignalP"/>
    </source>
</evidence>